<dbReference type="GO" id="GO:0009279">
    <property type="term" value="C:cell outer membrane"/>
    <property type="evidence" value="ECO:0007669"/>
    <property type="project" value="UniProtKB-SubCell"/>
</dbReference>
<dbReference type="SUPFAM" id="SSF56935">
    <property type="entry name" value="Porins"/>
    <property type="match status" value="1"/>
</dbReference>
<evidence type="ECO:0000256" key="7">
    <source>
        <dbReference type="ARBA" id="ARBA00022729"/>
    </source>
</evidence>
<dbReference type="EMBL" id="NGDO01000079">
    <property type="protein sequence ID" value="OTL94164.1"/>
    <property type="molecule type" value="Genomic_DNA"/>
</dbReference>
<comment type="similarity">
    <text evidence="2 14 15">Belongs to the TonB-dependent receptor family.</text>
</comment>
<evidence type="ECO:0000256" key="15">
    <source>
        <dbReference type="RuleBase" id="RU003357"/>
    </source>
</evidence>
<dbReference type="Gene3D" id="2.170.130.10">
    <property type="entry name" value="TonB-dependent receptor, plug domain"/>
    <property type="match status" value="1"/>
</dbReference>
<feature type="signal peptide" evidence="16">
    <location>
        <begin position="1"/>
        <end position="20"/>
    </location>
</feature>
<evidence type="ECO:0000256" key="2">
    <source>
        <dbReference type="ARBA" id="ARBA00009810"/>
    </source>
</evidence>
<dbReference type="GO" id="GO:0015891">
    <property type="term" value="P:siderophore transport"/>
    <property type="evidence" value="ECO:0007669"/>
    <property type="project" value="InterPro"/>
</dbReference>
<keyword evidence="11 14" id="KW-0472">Membrane</keyword>
<evidence type="ECO:0000313" key="19">
    <source>
        <dbReference type="EMBL" id="OTL94164.1"/>
    </source>
</evidence>
<feature type="domain" description="TonB-dependent receptor plug" evidence="18">
    <location>
        <begin position="61"/>
        <end position="156"/>
    </location>
</feature>
<keyword evidence="13 14" id="KW-0998">Cell outer membrane</keyword>
<evidence type="ECO:0000256" key="6">
    <source>
        <dbReference type="ARBA" id="ARBA00022692"/>
    </source>
</evidence>
<evidence type="ECO:0000256" key="5">
    <source>
        <dbReference type="ARBA" id="ARBA00022496"/>
    </source>
</evidence>
<evidence type="ECO:0000313" key="20">
    <source>
        <dbReference type="Proteomes" id="UP000194767"/>
    </source>
</evidence>
<dbReference type="Proteomes" id="UP000194767">
    <property type="component" value="Unassembled WGS sequence"/>
</dbReference>
<dbReference type="PANTHER" id="PTHR32552:SF68">
    <property type="entry name" value="FERRICHROME OUTER MEMBRANE TRANSPORTER_PHAGE RECEPTOR"/>
    <property type="match status" value="1"/>
</dbReference>
<keyword evidence="10 15" id="KW-0798">TonB box</keyword>
<evidence type="ECO:0000256" key="16">
    <source>
        <dbReference type="SAM" id="SignalP"/>
    </source>
</evidence>
<keyword evidence="9" id="KW-0406">Ion transport</keyword>
<keyword evidence="12 19" id="KW-0675">Receptor</keyword>
<feature type="chain" id="PRO_5044251303" evidence="16">
    <location>
        <begin position="21"/>
        <end position="701"/>
    </location>
</feature>
<name>A0AB36LY49_ACINO</name>
<dbReference type="PANTHER" id="PTHR32552">
    <property type="entry name" value="FERRICHROME IRON RECEPTOR-RELATED"/>
    <property type="match status" value="1"/>
</dbReference>
<dbReference type="Gene3D" id="2.40.170.20">
    <property type="entry name" value="TonB-dependent receptor, beta-barrel domain"/>
    <property type="match status" value="1"/>
</dbReference>
<keyword evidence="4 14" id="KW-1134">Transmembrane beta strand</keyword>
<accession>A0AB36LY49</accession>
<dbReference type="RefSeq" id="WP_017394074.1">
    <property type="nucleotide sequence ID" value="NZ_BKKR01000033.1"/>
</dbReference>
<dbReference type="CDD" id="cd01347">
    <property type="entry name" value="ligand_gated_channel"/>
    <property type="match status" value="1"/>
</dbReference>
<evidence type="ECO:0000259" key="18">
    <source>
        <dbReference type="Pfam" id="PF07715"/>
    </source>
</evidence>
<keyword evidence="6 14" id="KW-0812">Transmembrane</keyword>
<reference evidence="19 20" key="1">
    <citation type="submission" date="2017-05" db="EMBL/GenBank/DDBJ databases">
        <authorList>
            <person name="Kreiswirth B."/>
            <person name="Manca C."/>
            <person name="Chen L."/>
            <person name="Evans S."/>
            <person name="Fowler V."/>
            <person name="Patel R."/>
            <person name="Chambers H."/>
            <person name="Bonomo R."/>
            <person name="Paul V."/>
            <person name="Sankar J."/>
            <person name="Gaind R."/>
            <person name="Ray P."/>
            <person name="Gautam V."/>
            <person name="Biswal M."/>
            <person name="Datta S."/>
            <person name="Walia K."/>
            <person name="Adams M."/>
            <person name="Nelson K."/>
            <person name="Sutton G."/>
            <person name="Fouts D."/>
            <person name="Hujer K."/>
            <person name="Hujer A."/>
        </authorList>
    </citation>
    <scope>NUCLEOTIDE SEQUENCE [LARGE SCALE GENOMIC DNA]</scope>
    <source>
        <strain evidence="19 20">PR324</strain>
    </source>
</reference>
<dbReference type="InterPro" id="IPR012910">
    <property type="entry name" value="Plug_dom"/>
</dbReference>
<evidence type="ECO:0000256" key="10">
    <source>
        <dbReference type="ARBA" id="ARBA00023077"/>
    </source>
</evidence>
<organism evidence="19 20">
    <name type="scientific">Acinetobacter nosocomialis</name>
    <dbReference type="NCBI Taxonomy" id="106654"/>
    <lineage>
        <taxon>Bacteria</taxon>
        <taxon>Pseudomonadati</taxon>
        <taxon>Pseudomonadota</taxon>
        <taxon>Gammaproteobacteria</taxon>
        <taxon>Moraxellales</taxon>
        <taxon>Moraxellaceae</taxon>
        <taxon>Acinetobacter</taxon>
        <taxon>Acinetobacter calcoaceticus/baumannii complex</taxon>
    </lineage>
</organism>
<evidence type="ECO:0000256" key="11">
    <source>
        <dbReference type="ARBA" id="ARBA00023136"/>
    </source>
</evidence>
<evidence type="ECO:0000256" key="14">
    <source>
        <dbReference type="PROSITE-ProRule" id="PRU01360"/>
    </source>
</evidence>
<dbReference type="InterPro" id="IPR039426">
    <property type="entry name" value="TonB-dep_rcpt-like"/>
</dbReference>
<dbReference type="Pfam" id="PF00593">
    <property type="entry name" value="TonB_dep_Rec_b-barrel"/>
    <property type="match status" value="1"/>
</dbReference>
<dbReference type="NCBIfam" id="TIGR01783">
    <property type="entry name" value="TonB-siderophor"/>
    <property type="match status" value="1"/>
</dbReference>
<dbReference type="InterPro" id="IPR000531">
    <property type="entry name" value="Beta-barrel_TonB"/>
</dbReference>
<dbReference type="InterPro" id="IPR036942">
    <property type="entry name" value="Beta-barrel_TonB_sf"/>
</dbReference>
<proteinExistence type="inferred from homology"/>
<comment type="subcellular location">
    <subcellularLocation>
        <location evidence="1 14">Cell outer membrane</location>
        <topology evidence="1 14">Multi-pass membrane protein</topology>
    </subcellularLocation>
</comment>
<evidence type="ECO:0000256" key="12">
    <source>
        <dbReference type="ARBA" id="ARBA00023170"/>
    </source>
</evidence>
<dbReference type="PROSITE" id="PS52016">
    <property type="entry name" value="TONB_DEPENDENT_REC_3"/>
    <property type="match status" value="1"/>
</dbReference>
<keyword evidence="7 16" id="KW-0732">Signal</keyword>
<evidence type="ECO:0000256" key="13">
    <source>
        <dbReference type="ARBA" id="ARBA00023237"/>
    </source>
</evidence>
<evidence type="ECO:0000256" key="9">
    <source>
        <dbReference type="ARBA" id="ARBA00023065"/>
    </source>
</evidence>
<evidence type="ECO:0000259" key="17">
    <source>
        <dbReference type="Pfam" id="PF00593"/>
    </source>
</evidence>
<dbReference type="InterPro" id="IPR037066">
    <property type="entry name" value="Plug_dom_sf"/>
</dbReference>
<dbReference type="InterPro" id="IPR010105">
    <property type="entry name" value="TonB_sidphr_rcpt"/>
</dbReference>
<evidence type="ECO:0000256" key="8">
    <source>
        <dbReference type="ARBA" id="ARBA00023004"/>
    </source>
</evidence>
<dbReference type="GO" id="GO:0038023">
    <property type="term" value="F:signaling receptor activity"/>
    <property type="evidence" value="ECO:0007669"/>
    <property type="project" value="InterPro"/>
</dbReference>
<evidence type="ECO:0000256" key="4">
    <source>
        <dbReference type="ARBA" id="ARBA00022452"/>
    </source>
</evidence>
<keyword evidence="5" id="KW-0410">Iron transport</keyword>
<protein>
    <submittedName>
        <fullName evidence="19">TonB-dependent siderophore receptor</fullName>
    </submittedName>
</protein>
<dbReference type="GO" id="GO:0015344">
    <property type="term" value="F:siderophore uptake transmembrane transporter activity"/>
    <property type="evidence" value="ECO:0007669"/>
    <property type="project" value="TreeGrafter"/>
</dbReference>
<comment type="caution">
    <text evidence="19">The sequence shown here is derived from an EMBL/GenBank/DDBJ whole genome shotgun (WGS) entry which is preliminary data.</text>
</comment>
<dbReference type="AlphaFoldDB" id="A0AB36LY49"/>
<feature type="domain" description="TonB-dependent receptor-like beta-barrel" evidence="17">
    <location>
        <begin position="228"/>
        <end position="668"/>
    </location>
</feature>
<sequence>MKRSILFISSVGVITGHVYAAETDSQAVTNLPTISVKADKENSLKQEVGQASSATKGLMQLKDVPQIVNVVPKQILREQTVTSMQGALQNVAGLSFSVGDGQRDQVMIRGFSAITDNYVDGIRDDALYFRDMSNVERVEVLKGPASVLYGRGSAGGLVNKINKKPMDQSLREVSLIGSTTGQRRAEVDVNEKVAENVKVRLTGAVEDSDGYRDQAFLKRQAVAPSVQWDITDKTKLLLQADYLHDDRLADQGFPTDPITGKPVKTNPKTFYGALNGKEVGDVDTEISSQTISLDHEFNDQLKYHGAVRHYNYSLDRQYSVVSHQDSKKNKLPADQIQLSQSKRIRNEDGVYIQQELSTLFNTGFLKHNTLIGAEYSKQHKDELVWSKARQITNIFNPELENWAPLDTSIAAETNNSNTFETYGIYLQDLMTVTDQLKVLVGLRYDNLSQDRNNKVKSQILNRTDNTYSPRIGLVYQPLSNLSLYTSYNRSFQPLADSFVLYTNSADLSPTKSENVEVGAKWDVNDQLNVTLALFEMSQTNIQNQDPANPNQALLAGEQKTKGVELSLTGQLTDQLSVLAGYSYMDGKIEKSTVGFTGNHSALTPNNTANLWLKYQINDHWYAAVGGRGESSRFSAPDNKNVLPGYAVVNAALGYQSERYDVNLNLNNLFDRDYFVSGHSGANDSNMMGDPLNAQVALRYRF</sequence>
<dbReference type="Pfam" id="PF07715">
    <property type="entry name" value="Plug"/>
    <property type="match status" value="1"/>
</dbReference>
<evidence type="ECO:0000256" key="1">
    <source>
        <dbReference type="ARBA" id="ARBA00004571"/>
    </source>
</evidence>
<keyword evidence="3 14" id="KW-0813">Transport</keyword>
<gene>
    <name evidence="19" type="ORF">B9X58_17285</name>
</gene>
<evidence type="ECO:0000256" key="3">
    <source>
        <dbReference type="ARBA" id="ARBA00022448"/>
    </source>
</evidence>
<dbReference type="FunFam" id="2.170.130.10:FF:000001">
    <property type="entry name" value="Catecholate siderophore TonB-dependent receptor"/>
    <property type="match status" value="1"/>
</dbReference>
<keyword evidence="8" id="KW-0408">Iron</keyword>